<keyword evidence="2 8" id="KW-0812">Transmembrane</keyword>
<evidence type="ECO:0000256" key="3">
    <source>
        <dbReference type="ARBA" id="ARBA00022737"/>
    </source>
</evidence>
<dbReference type="Gene3D" id="3.10.580.10">
    <property type="entry name" value="CBS-domain"/>
    <property type="match status" value="1"/>
</dbReference>
<evidence type="ECO:0000259" key="11">
    <source>
        <dbReference type="PROSITE" id="PS51371"/>
    </source>
</evidence>
<evidence type="ECO:0000256" key="10">
    <source>
        <dbReference type="SAM" id="Phobius"/>
    </source>
</evidence>
<dbReference type="KEGG" id="scor:J3U87_32675"/>
<dbReference type="SUPFAM" id="SSF54631">
    <property type="entry name" value="CBS-domain pair"/>
    <property type="match status" value="1"/>
</dbReference>
<keyword evidence="14" id="KW-1185">Reference proteome</keyword>
<evidence type="ECO:0000313" key="13">
    <source>
        <dbReference type="EMBL" id="QTD50365.1"/>
    </source>
</evidence>
<dbReference type="InterPro" id="IPR044751">
    <property type="entry name" value="Ion_transp-like_CBS"/>
</dbReference>
<evidence type="ECO:0000256" key="6">
    <source>
        <dbReference type="ARBA" id="ARBA00023136"/>
    </source>
</evidence>
<evidence type="ECO:0000313" key="14">
    <source>
        <dbReference type="Proteomes" id="UP000663929"/>
    </source>
</evidence>
<accession>A0A8A4TV10</accession>
<proteinExistence type="predicted"/>
<feature type="domain" description="CNNM transmembrane" evidence="12">
    <location>
        <begin position="1"/>
        <end position="179"/>
    </location>
</feature>
<dbReference type="PANTHER" id="PTHR22777">
    <property type="entry name" value="HEMOLYSIN-RELATED"/>
    <property type="match status" value="1"/>
</dbReference>
<evidence type="ECO:0000256" key="9">
    <source>
        <dbReference type="SAM" id="MobiDB-lite"/>
    </source>
</evidence>
<evidence type="ECO:0000256" key="8">
    <source>
        <dbReference type="PROSITE-ProRule" id="PRU01193"/>
    </source>
</evidence>
<evidence type="ECO:0000256" key="5">
    <source>
        <dbReference type="ARBA" id="ARBA00023122"/>
    </source>
</evidence>
<keyword evidence="6 8" id="KW-0472">Membrane</keyword>
<dbReference type="PROSITE" id="PS51846">
    <property type="entry name" value="CNNM"/>
    <property type="match status" value="1"/>
</dbReference>
<dbReference type="FunFam" id="3.10.580.10:FF:000002">
    <property type="entry name" value="Magnesium/cobalt efflux protein CorC"/>
    <property type="match status" value="1"/>
</dbReference>
<evidence type="ECO:0000256" key="1">
    <source>
        <dbReference type="ARBA" id="ARBA00004141"/>
    </source>
</evidence>
<dbReference type="InterPro" id="IPR002550">
    <property type="entry name" value="CNNM"/>
</dbReference>
<dbReference type="PANTHER" id="PTHR22777:SF4">
    <property type="entry name" value="UPF0053 PROTEIN SLL1254"/>
    <property type="match status" value="1"/>
</dbReference>
<organism evidence="13 14">
    <name type="scientific">Sulfidibacter corallicola</name>
    <dbReference type="NCBI Taxonomy" id="2818388"/>
    <lineage>
        <taxon>Bacteria</taxon>
        <taxon>Pseudomonadati</taxon>
        <taxon>Acidobacteriota</taxon>
        <taxon>Holophagae</taxon>
        <taxon>Acanthopleuribacterales</taxon>
        <taxon>Acanthopleuribacteraceae</taxon>
        <taxon>Sulfidibacter</taxon>
    </lineage>
</organism>
<keyword evidence="5 7" id="KW-0129">CBS domain</keyword>
<dbReference type="Pfam" id="PF00571">
    <property type="entry name" value="CBS"/>
    <property type="match status" value="1"/>
</dbReference>
<dbReference type="Pfam" id="PF01595">
    <property type="entry name" value="CNNM"/>
    <property type="match status" value="1"/>
</dbReference>
<feature type="transmembrane region" description="Helical" evidence="10">
    <location>
        <begin position="119"/>
        <end position="141"/>
    </location>
</feature>
<name>A0A8A4TV10_SULCO</name>
<evidence type="ECO:0000256" key="2">
    <source>
        <dbReference type="ARBA" id="ARBA00022692"/>
    </source>
</evidence>
<dbReference type="InterPro" id="IPR000644">
    <property type="entry name" value="CBS_dom"/>
</dbReference>
<feature type="transmembrane region" description="Helical" evidence="10">
    <location>
        <begin position="91"/>
        <end position="107"/>
    </location>
</feature>
<gene>
    <name evidence="13" type="ORF">J3U87_32675</name>
</gene>
<dbReference type="CDD" id="cd04590">
    <property type="entry name" value="CBS_pair_CorC_HlyC_assoc"/>
    <property type="match status" value="1"/>
</dbReference>
<protein>
    <submittedName>
        <fullName evidence="13">HlyC/CorC family transporter</fullName>
    </submittedName>
</protein>
<dbReference type="GO" id="GO:0005886">
    <property type="term" value="C:plasma membrane"/>
    <property type="evidence" value="ECO:0007669"/>
    <property type="project" value="TreeGrafter"/>
</dbReference>
<dbReference type="EMBL" id="CP071793">
    <property type="protein sequence ID" value="QTD50365.1"/>
    <property type="molecule type" value="Genomic_DNA"/>
</dbReference>
<evidence type="ECO:0000259" key="12">
    <source>
        <dbReference type="PROSITE" id="PS51846"/>
    </source>
</evidence>
<reference evidence="13" key="1">
    <citation type="submission" date="2021-03" db="EMBL/GenBank/DDBJ databases">
        <title>Acanthopleuribacteraceae sp. M133.</title>
        <authorList>
            <person name="Wang G."/>
        </authorList>
    </citation>
    <scope>NUCLEOTIDE SEQUENCE</scope>
    <source>
        <strain evidence="13">M133</strain>
    </source>
</reference>
<feature type="domain" description="CBS" evidence="11">
    <location>
        <begin position="198"/>
        <end position="258"/>
    </location>
</feature>
<feature type="region of interest" description="Disordered" evidence="9">
    <location>
        <begin position="348"/>
        <end position="388"/>
    </location>
</feature>
<evidence type="ECO:0000256" key="4">
    <source>
        <dbReference type="ARBA" id="ARBA00022989"/>
    </source>
</evidence>
<dbReference type="InterPro" id="IPR046342">
    <property type="entry name" value="CBS_dom_sf"/>
</dbReference>
<sequence length="388" mass="42937">MSVLIVAIVVVLISSALCSGSEAALFSIPVTRVRHLAQSQKPAAIALLRIQENMSRPIGTIVILNNIANIVGSAAVTAIAFDLWGDLGRSILSGVLTFLVILFSEIIPKTLGELYCVRISLWVARPVLFLSYLFAPILWLLEHLTQWMTPSNPRLTTNEAEIRLLANIGQREGVIEKDESEMIQRVFELNDKTAQDLMTPRVAITYLKGSETLDSVREPILNSPHSRIIVVESVPDDITGIVYKTELLSGMVEGRSDEPIANFQHRVRFVPEQMPADRLLTLFQSSRQHLAVVVDEFAGVSGVVTLEDVLEVLTGEIVDETDLIPDLQEHARRDLQNFHLNQLNAVDARKDTPEESDSEVCLRQSSEGEPPLREHAEGTDSPSEQPAD</sequence>
<dbReference type="PROSITE" id="PS51371">
    <property type="entry name" value="CBS"/>
    <property type="match status" value="2"/>
</dbReference>
<feature type="transmembrane region" description="Helical" evidence="10">
    <location>
        <begin position="58"/>
        <end position="84"/>
    </location>
</feature>
<evidence type="ECO:0000256" key="7">
    <source>
        <dbReference type="PROSITE-ProRule" id="PRU00703"/>
    </source>
</evidence>
<dbReference type="Proteomes" id="UP000663929">
    <property type="component" value="Chromosome"/>
</dbReference>
<dbReference type="RefSeq" id="WP_237380000.1">
    <property type="nucleotide sequence ID" value="NZ_CP071793.1"/>
</dbReference>
<comment type="subcellular location">
    <subcellularLocation>
        <location evidence="1">Membrane</location>
        <topology evidence="1">Multi-pass membrane protein</topology>
    </subcellularLocation>
</comment>
<keyword evidence="4 8" id="KW-1133">Transmembrane helix</keyword>
<dbReference type="AlphaFoldDB" id="A0A8A4TV10"/>
<keyword evidence="3" id="KW-0677">Repeat</keyword>
<feature type="domain" description="CBS" evidence="11">
    <location>
        <begin position="263"/>
        <end position="320"/>
    </location>
</feature>